<dbReference type="PROSITE" id="PS50084">
    <property type="entry name" value="KH_TYPE_1"/>
    <property type="match status" value="3"/>
</dbReference>
<dbReference type="InterPro" id="IPR004087">
    <property type="entry name" value="KH_dom"/>
</dbReference>
<evidence type="ECO:0000256" key="2">
    <source>
        <dbReference type="PROSITE-ProRule" id="PRU00117"/>
    </source>
</evidence>
<feature type="domain" description="K Homology" evidence="4">
    <location>
        <begin position="183"/>
        <end position="253"/>
    </location>
</feature>
<protein>
    <submittedName>
        <fullName evidence="6">K Homology domain-containing protein</fullName>
    </submittedName>
</protein>
<feature type="region of interest" description="Disordered" evidence="3">
    <location>
        <begin position="1"/>
        <end position="26"/>
    </location>
</feature>
<feature type="region of interest" description="Disordered" evidence="3">
    <location>
        <begin position="61"/>
        <end position="83"/>
    </location>
</feature>
<evidence type="ECO:0000313" key="6">
    <source>
        <dbReference type="WBParaSite" id="TMUE_3000011395.1"/>
    </source>
</evidence>
<dbReference type="InterPro" id="IPR004088">
    <property type="entry name" value="KH_dom_type_1"/>
</dbReference>
<dbReference type="AlphaFoldDB" id="A0A5S6QVW7"/>
<evidence type="ECO:0000256" key="3">
    <source>
        <dbReference type="SAM" id="MobiDB-lite"/>
    </source>
</evidence>
<organism evidence="5 6">
    <name type="scientific">Trichuris muris</name>
    <name type="common">Mouse whipworm</name>
    <dbReference type="NCBI Taxonomy" id="70415"/>
    <lineage>
        <taxon>Eukaryota</taxon>
        <taxon>Metazoa</taxon>
        <taxon>Ecdysozoa</taxon>
        <taxon>Nematoda</taxon>
        <taxon>Enoplea</taxon>
        <taxon>Dorylaimia</taxon>
        <taxon>Trichinellida</taxon>
        <taxon>Trichuridae</taxon>
        <taxon>Trichuris</taxon>
    </lineage>
</organism>
<dbReference type="STRING" id="70415.A0A5S6QVW7"/>
<keyword evidence="1" id="KW-0677">Repeat</keyword>
<dbReference type="SUPFAM" id="SSF54791">
    <property type="entry name" value="Eukaryotic type KH-domain (KH-domain type I)"/>
    <property type="match status" value="3"/>
</dbReference>
<keyword evidence="5" id="KW-1185">Reference proteome</keyword>
<dbReference type="PANTHER" id="PTHR10288">
    <property type="entry name" value="KH DOMAIN CONTAINING RNA BINDING PROTEIN"/>
    <property type="match status" value="1"/>
</dbReference>
<evidence type="ECO:0000259" key="4">
    <source>
        <dbReference type="SMART" id="SM00322"/>
    </source>
</evidence>
<dbReference type="WBParaSite" id="TMUE_3000011395.1">
    <property type="protein sequence ID" value="TMUE_3000011395.1"/>
    <property type="gene ID" value="WBGene00286150"/>
</dbReference>
<keyword evidence="2" id="KW-0694">RNA-binding</keyword>
<feature type="domain" description="K Homology" evidence="4">
    <location>
        <begin position="91"/>
        <end position="164"/>
    </location>
</feature>
<dbReference type="Proteomes" id="UP000046395">
    <property type="component" value="Unassembled WGS sequence"/>
</dbReference>
<proteinExistence type="predicted"/>
<dbReference type="InterPro" id="IPR036612">
    <property type="entry name" value="KH_dom_type_1_sf"/>
</dbReference>
<name>A0A5S6QVW7_TRIMR</name>
<accession>A0A5S6QVW7</accession>
<sequence>MSFPNGRSLPPQRRDPSTGHRYSFANPIVLNKSENDCCTMSMENENEDKLSVIEEADERDYEGCSRKRPVESQTVGSPDKAKRSNIGFSAENVMVKLLVPAAVSGAIIGRHGETIANLQQDTKSHIKLSKNTELFPGTSERVLTVIGAKSAIVEVCKFVADTIKDKRNLNAKNDIFDYRQSDRAGQMKIVVADSTAGIIIGKAGEQIKMIKEQTGVQLKISHREASHPERVVTVAGPMDDMLSAVEIILQKVASDPNAMVNANMSYGTTSALSDGGKSDLTNLFDVNACFNSSVAGGRCSSDVGTASFAQSSDKFVENLVSTLNSRGFGEMAVMEIVSAVQVLAKYNVLGMAFHTNTGRSSAEPFSFGHQSDAAMKSDNRSMSVLDRNLSPLASVDGAGEIPPSDLVRLRSESLNKVELEVPDDIVGAVLGRNGDTLFEIQHKSGAKVEVSQRSCFAPFTKNRIVSISGSTSQILKARAAVNHCVNREQMRRKFRDHSVSQK</sequence>
<dbReference type="Pfam" id="PF00013">
    <property type="entry name" value="KH_1"/>
    <property type="match status" value="3"/>
</dbReference>
<dbReference type="Gene3D" id="3.30.1370.10">
    <property type="entry name" value="K Homology domain, type 1"/>
    <property type="match status" value="3"/>
</dbReference>
<dbReference type="SMART" id="SM00322">
    <property type="entry name" value="KH"/>
    <property type="match status" value="3"/>
</dbReference>
<evidence type="ECO:0000256" key="1">
    <source>
        <dbReference type="ARBA" id="ARBA00022737"/>
    </source>
</evidence>
<dbReference type="GO" id="GO:0003723">
    <property type="term" value="F:RNA binding"/>
    <property type="evidence" value="ECO:0007669"/>
    <property type="project" value="UniProtKB-UniRule"/>
</dbReference>
<reference evidence="6" key="1">
    <citation type="submission" date="2019-12" db="UniProtKB">
        <authorList>
            <consortium name="WormBaseParasite"/>
        </authorList>
    </citation>
    <scope>IDENTIFICATION</scope>
</reference>
<feature type="domain" description="K Homology" evidence="4">
    <location>
        <begin position="413"/>
        <end position="486"/>
    </location>
</feature>
<feature type="compositionally biased region" description="Basic and acidic residues" evidence="3">
    <location>
        <begin position="61"/>
        <end position="70"/>
    </location>
</feature>
<evidence type="ECO:0000313" key="5">
    <source>
        <dbReference type="Proteomes" id="UP000046395"/>
    </source>
</evidence>